<feature type="region of interest" description="Disordered" evidence="6">
    <location>
        <begin position="557"/>
        <end position="590"/>
    </location>
</feature>
<keyword evidence="7" id="KW-0472">Membrane</keyword>
<feature type="domain" description="C3H1-type" evidence="8">
    <location>
        <begin position="474"/>
        <end position="505"/>
    </location>
</feature>
<name>A0ABQ7C7A3_BRACR</name>
<keyword evidence="7" id="KW-1133">Transmembrane helix</keyword>
<dbReference type="Proteomes" id="UP000266723">
    <property type="component" value="Unassembled WGS sequence"/>
</dbReference>
<feature type="zinc finger region" description="C3H1-type" evidence="5">
    <location>
        <begin position="709"/>
        <end position="737"/>
    </location>
</feature>
<feature type="domain" description="C3H1-type" evidence="8">
    <location>
        <begin position="156"/>
        <end position="184"/>
    </location>
</feature>
<evidence type="ECO:0000256" key="4">
    <source>
        <dbReference type="ARBA" id="ARBA00023125"/>
    </source>
</evidence>
<feature type="domain" description="C3H1-type" evidence="8">
    <location>
        <begin position="663"/>
        <end position="691"/>
    </location>
</feature>
<feature type="zinc finger region" description="C3H1-type" evidence="5">
    <location>
        <begin position="202"/>
        <end position="230"/>
    </location>
</feature>
<feature type="zinc finger region" description="C3H1-type" evidence="5">
    <location>
        <begin position="474"/>
        <end position="505"/>
    </location>
</feature>
<feature type="domain" description="C3H1-type" evidence="8">
    <location>
        <begin position="523"/>
        <end position="551"/>
    </location>
</feature>
<feature type="region of interest" description="Disordered" evidence="6">
    <location>
        <begin position="236"/>
        <end position="269"/>
    </location>
</feature>
<dbReference type="SMART" id="SM00356">
    <property type="entry name" value="ZnF_C3H1"/>
    <property type="match status" value="8"/>
</dbReference>
<evidence type="ECO:0000256" key="2">
    <source>
        <dbReference type="ARBA" id="ARBA00022771"/>
    </source>
</evidence>
<feature type="region of interest" description="Disordered" evidence="6">
    <location>
        <begin position="283"/>
        <end position="386"/>
    </location>
</feature>
<feature type="zinc finger region" description="C3H1-type" evidence="5">
    <location>
        <begin position="663"/>
        <end position="691"/>
    </location>
</feature>
<keyword evidence="4" id="KW-0238">DNA-binding</keyword>
<dbReference type="PANTHER" id="PTHR12506:SF20">
    <property type="entry name" value="ZINC FINGER CCCH DOMAIN-CONTAINING PROTEIN 67"/>
    <property type="match status" value="1"/>
</dbReference>
<feature type="compositionally biased region" description="Polar residues" evidence="6">
    <location>
        <begin position="283"/>
        <end position="293"/>
    </location>
</feature>
<dbReference type="InterPro" id="IPR000571">
    <property type="entry name" value="Znf_CCCH"/>
</dbReference>
<accession>A0ABQ7C7A3</accession>
<dbReference type="Gene3D" id="2.30.30.1190">
    <property type="match status" value="2"/>
</dbReference>
<sequence length="764" mass="85958">MSKPDPDPKPPSGSSTEKDPVADHVTEELSDDLRNVGLSDEATEELSVPINVSEGDGETDQKAEEEEEGRERVEKRMMVYPVRPDAEDCSFYIRTGNCKYGSSCKFNHPVRRKLQVLFFFFFFFFYPMIFVMCSCGFLLILGEKVKEKEREENVENPRLMECKYYFRTGGCKYGETCRFSHTKQQTSLPARPELNFLGLPIRPGEKECPFYMRNGSCKFGGDCKFNHPDPTAVGGVDSPLFRGNNGGSFAPKDAPQASSTSWSSSRHMNGTGTAPFIPVMYSQNRGVSPQTPEWSGYQAPPSAYPPERNMLPPSTYSANNSLAETSSSSQLQQQISTEEFPERPDQPECSYYVKTGDSTEELSVPINVSEGDGETDQKAEEEEGRERVEKRMMVYPVRPDAEDCSFYIRTGDCKYGSSCKFNHPVRRKLQIGREKVKEKEREENVENPRLMECKFFQTSYYTCMLMGIYRVMVLPKTAITKAFSYYFRTGGCKYGETCRFSHTKEHTPLPSRPELNFLGLPIRPGEKECPFYMRNGSCKFGGDCKFNHPDPSAVGGVDSPLFRGNNGGSFAPKDAPQASSTSWSSPRHMNGTGTAPFIPVMYSQNRGVSPQTPEWSGYQAPSAYPPERNILPPSTYSANNSLAETSSFSQLQQQISTEEFPERPDQPECSYYVKTGDCKFKYKCKYHHPKNRLPKQSPSSFNDKGLPLRPEQSMCTHYSRYGICKFGPACRFDHSIPPTFSSTSSQTVETPQLGGNGNENDGWN</sequence>
<keyword evidence="7" id="KW-0812">Transmembrane</keyword>
<feature type="compositionally biased region" description="Basic and acidic residues" evidence="6">
    <location>
        <begin position="16"/>
        <end position="34"/>
    </location>
</feature>
<dbReference type="InterPro" id="IPR036855">
    <property type="entry name" value="Znf_CCCH_sf"/>
</dbReference>
<keyword evidence="1 5" id="KW-0479">Metal-binding</keyword>
<feature type="domain" description="C3H1-type" evidence="8">
    <location>
        <begin position="202"/>
        <end position="230"/>
    </location>
</feature>
<dbReference type="InterPro" id="IPR050974">
    <property type="entry name" value="Plant_ZF_CCCH"/>
</dbReference>
<keyword evidence="10" id="KW-1185">Reference proteome</keyword>
<feature type="compositionally biased region" description="Acidic residues" evidence="6">
    <location>
        <begin position="371"/>
        <end position="383"/>
    </location>
</feature>
<dbReference type="Gene3D" id="3.30.1370.210">
    <property type="match status" value="1"/>
</dbReference>
<feature type="region of interest" description="Disordered" evidence="6">
    <location>
        <begin position="741"/>
        <end position="764"/>
    </location>
</feature>
<feature type="compositionally biased region" description="Polar residues" evidence="6">
    <location>
        <begin position="577"/>
        <end position="590"/>
    </location>
</feature>
<dbReference type="PROSITE" id="PS50103">
    <property type="entry name" value="ZF_C3H1"/>
    <property type="match status" value="8"/>
</dbReference>
<feature type="compositionally biased region" description="Polar residues" evidence="6">
    <location>
        <begin position="741"/>
        <end position="750"/>
    </location>
</feature>
<feature type="domain" description="C3H1-type" evidence="8">
    <location>
        <begin position="83"/>
        <end position="111"/>
    </location>
</feature>
<dbReference type="SUPFAM" id="SSF90229">
    <property type="entry name" value="CCCH zinc finger"/>
    <property type="match status" value="6"/>
</dbReference>
<protein>
    <recommendedName>
        <fullName evidence="8">C3H1-type domain-containing protein</fullName>
    </recommendedName>
</protein>
<evidence type="ECO:0000256" key="7">
    <source>
        <dbReference type="SAM" id="Phobius"/>
    </source>
</evidence>
<feature type="zinc finger region" description="C3H1-type" evidence="5">
    <location>
        <begin position="398"/>
        <end position="426"/>
    </location>
</feature>
<feature type="domain" description="C3H1-type" evidence="8">
    <location>
        <begin position="398"/>
        <end position="426"/>
    </location>
</feature>
<evidence type="ECO:0000256" key="6">
    <source>
        <dbReference type="SAM" id="MobiDB-lite"/>
    </source>
</evidence>
<reference evidence="9 10" key="1">
    <citation type="journal article" date="2020" name="BMC Genomics">
        <title>Intraspecific diversification of the crop wild relative Brassica cretica Lam. using demographic model selection.</title>
        <authorList>
            <person name="Kioukis A."/>
            <person name="Michalopoulou V.A."/>
            <person name="Briers L."/>
            <person name="Pirintsos S."/>
            <person name="Studholme D.J."/>
            <person name="Pavlidis P."/>
            <person name="Sarris P.F."/>
        </authorList>
    </citation>
    <scope>NUCLEOTIDE SEQUENCE [LARGE SCALE GENOMIC DNA]</scope>
    <source>
        <strain evidence="10">cv. PFS-1207/04</strain>
    </source>
</reference>
<dbReference type="Pfam" id="PF14608">
    <property type="entry name" value="zf-CCCH_2"/>
    <property type="match status" value="1"/>
</dbReference>
<dbReference type="Gene3D" id="4.10.1000.10">
    <property type="entry name" value="Zinc finger, CCCH-type"/>
    <property type="match status" value="2"/>
</dbReference>
<feature type="compositionally biased region" description="Low complexity" evidence="6">
    <location>
        <begin position="317"/>
        <end position="338"/>
    </location>
</feature>
<proteinExistence type="predicted"/>
<dbReference type="EMBL" id="QGKV02000832">
    <property type="protein sequence ID" value="KAF3547586.1"/>
    <property type="molecule type" value="Genomic_DNA"/>
</dbReference>
<dbReference type="Pfam" id="PF00642">
    <property type="entry name" value="zf-CCCH"/>
    <property type="match status" value="7"/>
</dbReference>
<evidence type="ECO:0000256" key="5">
    <source>
        <dbReference type="PROSITE-ProRule" id="PRU00723"/>
    </source>
</evidence>
<feature type="transmembrane region" description="Helical" evidence="7">
    <location>
        <begin position="116"/>
        <end position="141"/>
    </location>
</feature>
<evidence type="ECO:0000256" key="3">
    <source>
        <dbReference type="ARBA" id="ARBA00022833"/>
    </source>
</evidence>
<evidence type="ECO:0000313" key="9">
    <source>
        <dbReference type="EMBL" id="KAF3547586.1"/>
    </source>
</evidence>
<evidence type="ECO:0000259" key="8">
    <source>
        <dbReference type="PROSITE" id="PS50103"/>
    </source>
</evidence>
<keyword evidence="2 5" id="KW-0863">Zinc-finger</keyword>
<feature type="zinc finger region" description="C3H1-type" evidence="5">
    <location>
        <begin position="523"/>
        <end position="551"/>
    </location>
</feature>
<gene>
    <name evidence="9" type="ORF">DY000_02005975</name>
</gene>
<feature type="zinc finger region" description="C3H1-type" evidence="5">
    <location>
        <begin position="156"/>
        <end position="184"/>
    </location>
</feature>
<feature type="domain" description="C3H1-type" evidence="8">
    <location>
        <begin position="709"/>
        <end position="737"/>
    </location>
</feature>
<keyword evidence="3 5" id="KW-0862">Zinc</keyword>
<dbReference type="PANTHER" id="PTHR12506">
    <property type="entry name" value="PROTEIN PHOSPHATASE RELATED"/>
    <property type="match status" value="1"/>
</dbReference>
<feature type="zinc finger region" description="C3H1-type" evidence="5">
    <location>
        <begin position="83"/>
        <end position="111"/>
    </location>
</feature>
<evidence type="ECO:0000256" key="1">
    <source>
        <dbReference type="ARBA" id="ARBA00022723"/>
    </source>
</evidence>
<feature type="region of interest" description="Disordered" evidence="6">
    <location>
        <begin position="1"/>
        <end position="72"/>
    </location>
</feature>
<comment type="caution">
    <text evidence="9">The sequence shown here is derived from an EMBL/GenBank/DDBJ whole genome shotgun (WGS) entry which is preliminary data.</text>
</comment>
<feature type="compositionally biased region" description="Acidic residues" evidence="6">
    <location>
        <begin position="55"/>
        <end position="68"/>
    </location>
</feature>
<evidence type="ECO:0000313" key="10">
    <source>
        <dbReference type="Proteomes" id="UP000266723"/>
    </source>
</evidence>
<organism evidence="9 10">
    <name type="scientific">Brassica cretica</name>
    <name type="common">Mustard</name>
    <dbReference type="NCBI Taxonomy" id="69181"/>
    <lineage>
        <taxon>Eukaryota</taxon>
        <taxon>Viridiplantae</taxon>
        <taxon>Streptophyta</taxon>
        <taxon>Embryophyta</taxon>
        <taxon>Tracheophyta</taxon>
        <taxon>Spermatophyta</taxon>
        <taxon>Magnoliopsida</taxon>
        <taxon>eudicotyledons</taxon>
        <taxon>Gunneridae</taxon>
        <taxon>Pentapetalae</taxon>
        <taxon>rosids</taxon>
        <taxon>malvids</taxon>
        <taxon>Brassicales</taxon>
        <taxon>Brassicaceae</taxon>
        <taxon>Brassiceae</taxon>
        <taxon>Brassica</taxon>
    </lineage>
</organism>